<accession>A0A8J2SIP1</accession>
<evidence type="ECO:0000259" key="9">
    <source>
        <dbReference type="Pfam" id="PF00155"/>
    </source>
</evidence>
<sequence length="520" mass="57175">MATNGKAAPGTPPRRPKPAPFTPSNARGERPAIVPAEDVDMSFFTEFTTYFAYTLLIAVGHLRDFWGRLTGRTRFATLKSKPQTKLAPLLKSWENFYTRRLYDRIIDVFNRPICSSPSAWITVQERAPHPETSELIQTGKERRCLNLGSYNYLGFADDWMNTCGEPVLKAAREWPTSCGGTRTGVGTTPLHRKLEAKVAKFVGKEDAVVFNMGYGTNSTTVPALVGRGDLIVSDELNHSSIVAGCRASGALIRSFKHNDAKALEEVLREAIAYGRPRTRRPWRKILVMVEGIYSMEGEICDLKNISKVAKKYKAYLYLDEAHSIGALGDTGKGCCEHCGVDPADVDILMGTFTKSFGGMGGYVASSKAVVDHLRRTCPGVLAHDAMSPIMCAQVLRALDIVQGTVKGSLGREKIDALKSNSNYFRSELQAFGLHVYGDWDSPIVPVLLYNPTKIAAFSRECFDRGLAVVVVGFPATTLVKSRARFCVSAGHTREDLDDALKKIKEVATLIKIRYNVSGFG</sequence>
<evidence type="ECO:0000256" key="5">
    <source>
        <dbReference type="ARBA" id="ARBA00022898"/>
    </source>
</evidence>
<feature type="domain" description="Aminotransferase class I/classII large" evidence="9">
    <location>
        <begin position="144"/>
        <end position="503"/>
    </location>
</feature>
<evidence type="ECO:0000256" key="3">
    <source>
        <dbReference type="ARBA" id="ARBA00013220"/>
    </source>
</evidence>
<dbReference type="GO" id="GO:0016020">
    <property type="term" value="C:membrane"/>
    <property type="evidence" value="ECO:0007669"/>
    <property type="project" value="GOC"/>
</dbReference>
<comment type="caution">
    <text evidence="10">The sequence shown here is derived from an EMBL/GenBank/DDBJ whole genome shotgun (WGS) entry which is preliminary data.</text>
</comment>
<evidence type="ECO:0000256" key="6">
    <source>
        <dbReference type="ARBA" id="ARBA00048528"/>
    </source>
</evidence>
<dbReference type="InterPro" id="IPR015421">
    <property type="entry name" value="PyrdxlP-dep_Trfase_major"/>
</dbReference>
<dbReference type="CDD" id="cd06454">
    <property type="entry name" value="KBL_like"/>
    <property type="match status" value="1"/>
</dbReference>
<evidence type="ECO:0000256" key="2">
    <source>
        <dbReference type="ARBA" id="ARBA00008392"/>
    </source>
</evidence>
<evidence type="ECO:0000256" key="4">
    <source>
        <dbReference type="ARBA" id="ARBA00022679"/>
    </source>
</evidence>
<dbReference type="InterPro" id="IPR015424">
    <property type="entry name" value="PyrdxlP-dep_Trfase"/>
</dbReference>
<comment type="cofactor">
    <cofactor evidence="1 7">
        <name>pyridoxal 5'-phosphate</name>
        <dbReference type="ChEBI" id="CHEBI:597326"/>
    </cofactor>
</comment>
<comment type="similarity">
    <text evidence="2 7">Belongs to the class-II pyridoxal-phosphate-dependent aminotransferase family.</text>
</comment>
<dbReference type="EMBL" id="CAKKNE010000003">
    <property type="protein sequence ID" value="CAH0371298.1"/>
    <property type="molecule type" value="Genomic_DNA"/>
</dbReference>
<dbReference type="InterPro" id="IPR001917">
    <property type="entry name" value="Aminotrans_II_pyridoxalP_BS"/>
</dbReference>
<dbReference type="GO" id="GO:0017059">
    <property type="term" value="C:serine palmitoyltransferase complex"/>
    <property type="evidence" value="ECO:0007669"/>
    <property type="project" value="TreeGrafter"/>
</dbReference>
<proteinExistence type="inferred from homology"/>
<name>A0A8J2SIP1_9STRA</name>
<evidence type="ECO:0000256" key="7">
    <source>
        <dbReference type="RuleBase" id="RU003693"/>
    </source>
</evidence>
<gene>
    <name evidence="10" type="ORF">PECAL_3P12310</name>
</gene>
<dbReference type="GO" id="GO:0004758">
    <property type="term" value="F:serine C-palmitoyltransferase activity"/>
    <property type="evidence" value="ECO:0007669"/>
    <property type="project" value="UniProtKB-EC"/>
</dbReference>
<feature type="compositionally biased region" description="Pro residues" evidence="8">
    <location>
        <begin position="10"/>
        <end position="21"/>
    </location>
</feature>
<keyword evidence="11" id="KW-1185">Reference proteome</keyword>
<evidence type="ECO:0000313" key="11">
    <source>
        <dbReference type="Proteomes" id="UP000789595"/>
    </source>
</evidence>
<dbReference type="PROSITE" id="PS00599">
    <property type="entry name" value="AA_TRANSFER_CLASS_2"/>
    <property type="match status" value="1"/>
</dbReference>
<dbReference type="OrthoDB" id="65434at2759"/>
<organism evidence="10 11">
    <name type="scientific">Pelagomonas calceolata</name>
    <dbReference type="NCBI Taxonomy" id="35677"/>
    <lineage>
        <taxon>Eukaryota</taxon>
        <taxon>Sar</taxon>
        <taxon>Stramenopiles</taxon>
        <taxon>Ochrophyta</taxon>
        <taxon>Pelagophyceae</taxon>
        <taxon>Pelagomonadales</taxon>
        <taxon>Pelagomonadaceae</taxon>
        <taxon>Pelagomonas</taxon>
    </lineage>
</organism>
<reference evidence="10" key="1">
    <citation type="submission" date="2021-11" db="EMBL/GenBank/DDBJ databases">
        <authorList>
            <consortium name="Genoscope - CEA"/>
            <person name="William W."/>
        </authorList>
    </citation>
    <scope>NUCLEOTIDE SEQUENCE</scope>
</reference>
<dbReference type="Gene3D" id="3.90.1150.10">
    <property type="entry name" value="Aspartate Aminotransferase, domain 1"/>
    <property type="match status" value="1"/>
</dbReference>
<feature type="region of interest" description="Disordered" evidence="8">
    <location>
        <begin position="1"/>
        <end position="31"/>
    </location>
</feature>
<dbReference type="GO" id="GO:0046513">
    <property type="term" value="P:ceramide biosynthetic process"/>
    <property type="evidence" value="ECO:0007669"/>
    <property type="project" value="TreeGrafter"/>
</dbReference>
<evidence type="ECO:0000256" key="8">
    <source>
        <dbReference type="SAM" id="MobiDB-lite"/>
    </source>
</evidence>
<dbReference type="EC" id="2.3.1.50" evidence="3"/>
<dbReference type="PANTHER" id="PTHR13693">
    <property type="entry name" value="CLASS II AMINOTRANSFERASE/8-AMINO-7-OXONONANOATE SYNTHASE"/>
    <property type="match status" value="1"/>
</dbReference>
<dbReference type="InterPro" id="IPR050087">
    <property type="entry name" value="AON_synthase_class-II"/>
</dbReference>
<evidence type="ECO:0000256" key="1">
    <source>
        <dbReference type="ARBA" id="ARBA00001933"/>
    </source>
</evidence>
<dbReference type="InterPro" id="IPR004839">
    <property type="entry name" value="Aminotransferase_I/II_large"/>
</dbReference>
<dbReference type="Pfam" id="PF00155">
    <property type="entry name" value="Aminotran_1_2"/>
    <property type="match status" value="1"/>
</dbReference>
<dbReference type="Proteomes" id="UP000789595">
    <property type="component" value="Unassembled WGS sequence"/>
</dbReference>
<evidence type="ECO:0000313" key="10">
    <source>
        <dbReference type="EMBL" id="CAH0371298.1"/>
    </source>
</evidence>
<dbReference type="InterPro" id="IPR015422">
    <property type="entry name" value="PyrdxlP-dep_Trfase_small"/>
</dbReference>
<dbReference type="GO" id="GO:0046512">
    <property type="term" value="P:sphingosine biosynthetic process"/>
    <property type="evidence" value="ECO:0007669"/>
    <property type="project" value="TreeGrafter"/>
</dbReference>
<dbReference type="Gene3D" id="3.40.640.10">
    <property type="entry name" value="Type I PLP-dependent aspartate aminotransferase-like (Major domain)"/>
    <property type="match status" value="1"/>
</dbReference>
<keyword evidence="5 7" id="KW-0663">Pyridoxal phosphate</keyword>
<dbReference type="PANTHER" id="PTHR13693:SF3">
    <property type="entry name" value="LD36009P"/>
    <property type="match status" value="1"/>
</dbReference>
<comment type="catalytic activity">
    <reaction evidence="6">
        <text>L-serine + hexadecanoyl-CoA + H(+) = 3-oxosphinganine + CO2 + CoA</text>
        <dbReference type="Rhea" id="RHEA:14761"/>
        <dbReference type="ChEBI" id="CHEBI:15378"/>
        <dbReference type="ChEBI" id="CHEBI:16526"/>
        <dbReference type="ChEBI" id="CHEBI:33384"/>
        <dbReference type="ChEBI" id="CHEBI:57287"/>
        <dbReference type="ChEBI" id="CHEBI:57379"/>
        <dbReference type="ChEBI" id="CHEBI:58299"/>
        <dbReference type="EC" id="2.3.1.50"/>
    </reaction>
</comment>
<keyword evidence="4" id="KW-0808">Transferase</keyword>
<dbReference type="GO" id="GO:0030170">
    <property type="term" value="F:pyridoxal phosphate binding"/>
    <property type="evidence" value="ECO:0007669"/>
    <property type="project" value="InterPro"/>
</dbReference>
<dbReference type="AlphaFoldDB" id="A0A8J2SIP1"/>
<dbReference type="SUPFAM" id="SSF53383">
    <property type="entry name" value="PLP-dependent transferases"/>
    <property type="match status" value="1"/>
</dbReference>
<protein>
    <recommendedName>
        <fullName evidence="3">serine C-palmitoyltransferase</fullName>
        <ecNumber evidence="3">2.3.1.50</ecNumber>
    </recommendedName>
</protein>